<organism evidence="1 2">
    <name type="scientific">Panagrolaimus davidi</name>
    <dbReference type="NCBI Taxonomy" id="227884"/>
    <lineage>
        <taxon>Eukaryota</taxon>
        <taxon>Metazoa</taxon>
        <taxon>Ecdysozoa</taxon>
        <taxon>Nematoda</taxon>
        <taxon>Chromadorea</taxon>
        <taxon>Rhabditida</taxon>
        <taxon>Tylenchina</taxon>
        <taxon>Panagrolaimomorpha</taxon>
        <taxon>Panagrolaimoidea</taxon>
        <taxon>Panagrolaimidae</taxon>
        <taxon>Panagrolaimus</taxon>
    </lineage>
</organism>
<evidence type="ECO:0000313" key="2">
    <source>
        <dbReference type="WBParaSite" id="PDA_v2.g11636.t1"/>
    </source>
</evidence>
<evidence type="ECO:0000313" key="1">
    <source>
        <dbReference type="Proteomes" id="UP000887578"/>
    </source>
</evidence>
<reference evidence="2" key="1">
    <citation type="submission" date="2022-11" db="UniProtKB">
        <authorList>
            <consortium name="WormBaseParasite"/>
        </authorList>
    </citation>
    <scope>IDENTIFICATION</scope>
</reference>
<proteinExistence type="predicted"/>
<accession>A0A914PA89</accession>
<protein>
    <submittedName>
        <fullName evidence="2">Uncharacterized protein</fullName>
    </submittedName>
</protein>
<name>A0A914PA89_9BILA</name>
<dbReference type="WBParaSite" id="PDA_v2.g11636.t1">
    <property type="protein sequence ID" value="PDA_v2.g11636.t1"/>
    <property type="gene ID" value="PDA_v2.g11636"/>
</dbReference>
<keyword evidence="1" id="KW-1185">Reference proteome</keyword>
<dbReference type="AlphaFoldDB" id="A0A914PA89"/>
<sequence>MPCLTAGVDPPQLCTSIRATKIEEYFGTGYNTIRVSMNLTIFKFGDQTWISVGKVDYTSDDGRIPDYICANVPFDINVPDPQKCSPNLGTTFAFSLQEPYFYLHGHFNGYWDEIFFGYADDGTFSNSDGTLMTPAQPTYSTTFSNRNSNIVDTQNCTSFTSAPIAPKAPRCKSFESKTEILNSDNSTYATSIGNYNFIGGNNINAKANFTGSSDYFVIFWVNGSPCESKYHNYCNYQLFDGDGKIIIFSSIVKFVGSEDKGNAIPLIGRIIIRNNETLMAEGIPFTPSNACLYTSFKFGDTQISKNQFCCTEFETA</sequence>
<dbReference type="Proteomes" id="UP000887578">
    <property type="component" value="Unplaced"/>
</dbReference>